<evidence type="ECO:0000256" key="1">
    <source>
        <dbReference type="ARBA" id="ARBA00008857"/>
    </source>
</evidence>
<evidence type="ECO:0000313" key="6">
    <source>
        <dbReference type="Proteomes" id="UP000036923"/>
    </source>
</evidence>
<dbReference type="InterPro" id="IPR013762">
    <property type="entry name" value="Integrase-like_cat_sf"/>
</dbReference>
<dbReference type="eggNOG" id="COG4974">
    <property type="taxonomic scope" value="Bacteria"/>
</dbReference>
<dbReference type="AlphaFoldDB" id="A0A0L6JTA5"/>
<dbReference type="InterPro" id="IPR050090">
    <property type="entry name" value="Tyrosine_recombinase_XerCD"/>
</dbReference>
<dbReference type="PANTHER" id="PTHR30349:SF41">
    <property type="entry name" value="INTEGRASE_RECOMBINASE PROTEIN MJ0367-RELATED"/>
    <property type="match status" value="1"/>
</dbReference>
<dbReference type="InterPro" id="IPR011010">
    <property type="entry name" value="DNA_brk_join_enz"/>
</dbReference>
<reference evidence="6" key="1">
    <citation type="submission" date="2015-07" db="EMBL/GenBank/DDBJ databases">
        <title>Near-Complete Genome Sequence of the Cellulolytic Bacterium Bacteroides (Pseudobacteroides) cellulosolvens ATCC 35603.</title>
        <authorList>
            <person name="Dassa B."/>
            <person name="Utturkar S.M."/>
            <person name="Klingeman D.M."/>
            <person name="Hurt R.A."/>
            <person name="Keller M."/>
            <person name="Xu J."/>
            <person name="Reddy Y.H.K."/>
            <person name="Borovok I."/>
            <person name="Grinberg I.R."/>
            <person name="Lamed R."/>
            <person name="Zhivin O."/>
            <person name="Bayer E.A."/>
            <person name="Brown S.D."/>
        </authorList>
    </citation>
    <scope>NUCLEOTIDE SEQUENCE [LARGE SCALE GENOMIC DNA]</scope>
    <source>
        <strain evidence="6">DSM 2933</strain>
    </source>
</reference>
<keyword evidence="6" id="KW-1185">Reference proteome</keyword>
<dbReference type="GO" id="GO:0003677">
    <property type="term" value="F:DNA binding"/>
    <property type="evidence" value="ECO:0007669"/>
    <property type="project" value="UniProtKB-KW"/>
</dbReference>
<dbReference type="GO" id="GO:0006310">
    <property type="term" value="P:DNA recombination"/>
    <property type="evidence" value="ECO:0007669"/>
    <property type="project" value="UniProtKB-KW"/>
</dbReference>
<dbReference type="Pfam" id="PF00589">
    <property type="entry name" value="Phage_integrase"/>
    <property type="match status" value="1"/>
</dbReference>
<keyword evidence="3" id="KW-0233">DNA recombination</keyword>
<dbReference type="STRING" id="398512.Bccel_4322"/>
<dbReference type="PANTHER" id="PTHR30349">
    <property type="entry name" value="PHAGE INTEGRASE-RELATED"/>
    <property type="match status" value="1"/>
</dbReference>
<dbReference type="Proteomes" id="UP000036923">
    <property type="component" value="Unassembled WGS sequence"/>
</dbReference>
<evidence type="ECO:0000259" key="4">
    <source>
        <dbReference type="PROSITE" id="PS51898"/>
    </source>
</evidence>
<protein>
    <submittedName>
        <fullName evidence="5">Integrase family protein</fullName>
    </submittedName>
</protein>
<proteinExistence type="inferred from homology"/>
<dbReference type="InterPro" id="IPR002104">
    <property type="entry name" value="Integrase_catalytic"/>
</dbReference>
<dbReference type="RefSeq" id="WP_050753692.1">
    <property type="nucleotide sequence ID" value="NZ_LGTC01000001.1"/>
</dbReference>
<evidence type="ECO:0000256" key="3">
    <source>
        <dbReference type="ARBA" id="ARBA00023172"/>
    </source>
</evidence>
<keyword evidence="2" id="KW-0238">DNA-binding</keyword>
<dbReference type="EMBL" id="LGTC01000001">
    <property type="protein sequence ID" value="KNY29048.1"/>
    <property type="molecule type" value="Genomic_DNA"/>
</dbReference>
<comment type="similarity">
    <text evidence="1">Belongs to the 'phage' integrase family.</text>
</comment>
<dbReference type="GO" id="GO:0015074">
    <property type="term" value="P:DNA integration"/>
    <property type="evidence" value="ECO:0007669"/>
    <property type="project" value="InterPro"/>
</dbReference>
<name>A0A0L6JTA5_9FIRM</name>
<sequence length="325" mass="37481">MNMRYTAQELLEAFMAERHALGFIYKSGECSIKRFLRDFKEPADGNTEFTKDYVLEHIHRQPNQSVNTVRRYVSAVNCFLNFAIRKGIRAYVIPVKVLPKEKKDFKARIFTDDEIARLLAAADSIPFIIQNLDRIYQIPIMFRILINCGLRTAELLNLRMCDVDLNENAFTVLDTKFHKNRFVPFSNAVADALKLYLSKVKPRHENDWLFRSPKTGDRYSGNMVNAFFREILRRAGIPHGGHGHGPRPHDLRHTFAVHCLNNWVLSDVDLTAALPVLSRYMGHSGINGTQKYLQLTAEMYPDIVTRLEEKFGNLIPSMEVQHEAK</sequence>
<organism evidence="5 6">
    <name type="scientific">Pseudobacteroides cellulosolvens ATCC 35603 = DSM 2933</name>
    <dbReference type="NCBI Taxonomy" id="398512"/>
    <lineage>
        <taxon>Bacteria</taxon>
        <taxon>Bacillati</taxon>
        <taxon>Bacillota</taxon>
        <taxon>Clostridia</taxon>
        <taxon>Eubacteriales</taxon>
        <taxon>Oscillospiraceae</taxon>
        <taxon>Pseudobacteroides</taxon>
    </lineage>
</organism>
<evidence type="ECO:0000256" key="2">
    <source>
        <dbReference type="ARBA" id="ARBA00023125"/>
    </source>
</evidence>
<gene>
    <name evidence="5" type="ORF">Bccel_4322</name>
</gene>
<accession>A0A0L6JTA5</accession>
<evidence type="ECO:0000313" key="5">
    <source>
        <dbReference type="EMBL" id="KNY29048.1"/>
    </source>
</evidence>
<dbReference type="PROSITE" id="PS51898">
    <property type="entry name" value="TYR_RECOMBINASE"/>
    <property type="match status" value="1"/>
</dbReference>
<dbReference type="Gene3D" id="1.10.443.10">
    <property type="entry name" value="Intergrase catalytic core"/>
    <property type="match status" value="1"/>
</dbReference>
<dbReference type="SUPFAM" id="SSF56349">
    <property type="entry name" value="DNA breaking-rejoining enzymes"/>
    <property type="match status" value="1"/>
</dbReference>
<comment type="caution">
    <text evidence="5">The sequence shown here is derived from an EMBL/GenBank/DDBJ whole genome shotgun (WGS) entry which is preliminary data.</text>
</comment>
<feature type="domain" description="Tyr recombinase" evidence="4">
    <location>
        <begin position="105"/>
        <end position="305"/>
    </location>
</feature>